<dbReference type="Gene3D" id="1.10.260.40">
    <property type="entry name" value="lambda repressor-like DNA-binding domains"/>
    <property type="match status" value="1"/>
</dbReference>
<reference evidence="2 3" key="1">
    <citation type="submission" date="2012-12" db="EMBL/GenBank/DDBJ databases">
        <title>The Genome Sequence of Bacillus cereus VD184.</title>
        <authorList>
            <consortium name="The Broad Institute Genome Sequencing Platform"/>
            <consortium name="The Broad Institute Genome Sequencing Center for Infectious Disease"/>
            <person name="Feldgarden M."/>
            <person name="Van der Auwera G.A."/>
            <person name="Mahillon J."/>
            <person name="Duprez V."/>
            <person name="Timmery S."/>
            <person name="Mattelet C."/>
            <person name="Dierick K."/>
            <person name="Sun M."/>
            <person name="Yu Z."/>
            <person name="Zhu L."/>
            <person name="Hu X."/>
            <person name="Shank E.B."/>
            <person name="Swiecicka I."/>
            <person name="Hansen B.M."/>
            <person name="Andrup L."/>
            <person name="Walker B."/>
            <person name="Young S.K."/>
            <person name="Zeng Q."/>
            <person name="Gargeya S."/>
            <person name="Fitzgerald M."/>
            <person name="Haas B."/>
            <person name="Abouelleil A."/>
            <person name="Alvarado L."/>
            <person name="Arachchi H.M."/>
            <person name="Berlin A.M."/>
            <person name="Chapman S.B."/>
            <person name="Dewar J."/>
            <person name="Goldberg J."/>
            <person name="Griggs A."/>
            <person name="Gujja S."/>
            <person name="Hansen M."/>
            <person name="Howarth C."/>
            <person name="Imamovic A."/>
            <person name="Larimer J."/>
            <person name="McCowan C."/>
            <person name="Murphy C."/>
            <person name="Neiman D."/>
            <person name="Pearson M."/>
            <person name="Priest M."/>
            <person name="Roberts A."/>
            <person name="Saif S."/>
            <person name="Shea T."/>
            <person name="Sisk P."/>
            <person name="Sykes S."/>
            <person name="Wortman J."/>
            <person name="Nusbaum C."/>
            <person name="Birren B."/>
        </authorList>
    </citation>
    <scope>NUCLEOTIDE SEQUENCE [LARGE SCALE GENOMIC DNA]</scope>
    <source>
        <strain evidence="2 3">VD184</strain>
    </source>
</reference>
<dbReference type="CDD" id="cd00093">
    <property type="entry name" value="HTH_XRE"/>
    <property type="match status" value="1"/>
</dbReference>
<dbReference type="GO" id="GO:0003677">
    <property type="term" value="F:DNA binding"/>
    <property type="evidence" value="ECO:0007669"/>
    <property type="project" value="InterPro"/>
</dbReference>
<evidence type="ECO:0000313" key="3">
    <source>
        <dbReference type="Proteomes" id="UP000014028"/>
    </source>
</evidence>
<dbReference type="Proteomes" id="UP000014028">
    <property type="component" value="Unassembled WGS sequence"/>
</dbReference>
<dbReference type="AlphaFoldDB" id="A0A9W5R200"/>
<evidence type="ECO:0000259" key="1">
    <source>
        <dbReference type="PROSITE" id="PS50943"/>
    </source>
</evidence>
<dbReference type="InterPro" id="IPR010982">
    <property type="entry name" value="Lambda_DNA-bd_dom_sf"/>
</dbReference>
<dbReference type="SUPFAM" id="SSF47413">
    <property type="entry name" value="lambda repressor-like DNA-binding domains"/>
    <property type="match status" value="1"/>
</dbReference>
<feature type="domain" description="HTH cro/C1-type" evidence="1">
    <location>
        <begin position="25"/>
        <end position="80"/>
    </location>
</feature>
<protein>
    <recommendedName>
        <fullName evidence="1">HTH cro/C1-type domain-containing protein</fullName>
    </recommendedName>
</protein>
<comment type="caution">
    <text evidence="2">The sequence shown here is derived from an EMBL/GenBank/DDBJ whole genome shotgun (WGS) entry which is preliminary data.</text>
</comment>
<dbReference type="EMBL" id="AHFK01000081">
    <property type="protein sequence ID" value="EOQ04916.1"/>
    <property type="molecule type" value="Genomic_DNA"/>
</dbReference>
<proteinExistence type="predicted"/>
<name>A0A9W5R200_BACCE</name>
<dbReference type="PROSITE" id="PS50943">
    <property type="entry name" value="HTH_CROC1"/>
    <property type="match status" value="1"/>
</dbReference>
<organism evidence="2 3">
    <name type="scientific">Bacillus cereus VD184</name>
    <dbReference type="NCBI Taxonomy" id="1053242"/>
    <lineage>
        <taxon>Bacteria</taxon>
        <taxon>Bacillati</taxon>
        <taxon>Bacillota</taxon>
        <taxon>Bacilli</taxon>
        <taxon>Bacillales</taxon>
        <taxon>Bacillaceae</taxon>
        <taxon>Bacillus</taxon>
        <taxon>Bacillus cereus group</taxon>
    </lineage>
</organism>
<sequence length="83" mass="9716">MLLKCTMKSTNKGGEINLRYNTEEMKVLRLKHGYSFEYVAKNIGYTHKRAYHRIEKGEKGMSVGKLKRLADLYGVNMDNFIKR</sequence>
<dbReference type="SMART" id="SM00530">
    <property type="entry name" value="HTH_XRE"/>
    <property type="match status" value="1"/>
</dbReference>
<dbReference type="Pfam" id="PF13560">
    <property type="entry name" value="HTH_31"/>
    <property type="match status" value="1"/>
</dbReference>
<gene>
    <name evidence="2" type="ORF">IKC_06293</name>
</gene>
<evidence type="ECO:0000313" key="2">
    <source>
        <dbReference type="EMBL" id="EOQ04916.1"/>
    </source>
</evidence>
<accession>A0A9W5R200</accession>
<dbReference type="InterPro" id="IPR001387">
    <property type="entry name" value="Cro/C1-type_HTH"/>
</dbReference>